<keyword evidence="3 6" id="KW-0560">Oxidoreductase</keyword>
<dbReference type="GO" id="GO:0046872">
    <property type="term" value="F:metal ion binding"/>
    <property type="evidence" value="ECO:0007669"/>
    <property type="project" value="UniProtKB-KW"/>
</dbReference>
<evidence type="ECO:0000259" key="7">
    <source>
        <dbReference type="PROSITE" id="PS51471"/>
    </source>
</evidence>
<dbReference type="InterPro" id="IPR050231">
    <property type="entry name" value="Iron_ascorbate_oxido_reductase"/>
</dbReference>
<evidence type="ECO:0000256" key="2">
    <source>
        <dbReference type="ARBA" id="ARBA00022723"/>
    </source>
</evidence>
<dbReference type="InterPro" id="IPR026992">
    <property type="entry name" value="DIOX_N"/>
</dbReference>
<reference evidence="8" key="1">
    <citation type="submission" date="2022-03" db="EMBL/GenBank/DDBJ databases">
        <title>A functionally conserved STORR gene fusion in Papaver species that diverged 16.8 million years ago.</title>
        <authorList>
            <person name="Catania T."/>
        </authorList>
    </citation>
    <scope>NUCLEOTIDE SEQUENCE</scope>
    <source>
        <strain evidence="8">S-191538</strain>
    </source>
</reference>
<accession>A0AA41W273</accession>
<evidence type="ECO:0000256" key="3">
    <source>
        <dbReference type="ARBA" id="ARBA00023002"/>
    </source>
</evidence>
<feature type="domain" description="Fe2OG dioxygenase" evidence="7">
    <location>
        <begin position="223"/>
        <end position="323"/>
    </location>
</feature>
<comment type="catalytic activity">
    <reaction evidence="5">
        <text>gibberellin A12 + 2 2-oxoglutarate + 3 O2 + H(+) = gibberellin A9 + 2 succinate + 3 CO2 + 2 H2O</text>
        <dbReference type="Rhea" id="RHEA:60772"/>
        <dbReference type="ChEBI" id="CHEBI:15377"/>
        <dbReference type="ChEBI" id="CHEBI:15378"/>
        <dbReference type="ChEBI" id="CHEBI:15379"/>
        <dbReference type="ChEBI" id="CHEBI:16526"/>
        <dbReference type="ChEBI" id="CHEBI:16810"/>
        <dbReference type="ChEBI" id="CHEBI:30031"/>
        <dbReference type="ChEBI" id="CHEBI:58627"/>
        <dbReference type="ChEBI" id="CHEBI:73255"/>
    </reaction>
    <physiologicalReaction direction="left-to-right" evidence="5">
        <dbReference type="Rhea" id="RHEA:60773"/>
    </physiologicalReaction>
</comment>
<dbReference type="InterPro" id="IPR005123">
    <property type="entry name" value="Oxoglu/Fe-dep_dioxygenase_dom"/>
</dbReference>
<evidence type="ECO:0000313" key="8">
    <source>
        <dbReference type="EMBL" id="MCL7051830.1"/>
    </source>
</evidence>
<dbReference type="InterPro" id="IPR027443">
    <property type="entry name" value="IPNS-like_sf"/>
</dbReference>
<keyword evidence="2 6" id="KW-0479">Metal-binding</keyword>
<dbReference type="GO" id="GO:0016491">
    <property type="term" value="F:oxidoreductase activity"/>
    <property type="evidence" value="ECO:0007669"/>
    <property type="project" value="UniProtKB-KW"/>
</dbReference>
<keyword evidence="9" id="KW-1185">Reference proteome</keyword>
<evidence type="ECO:0000256" key="6">
    <source>
        <dbReference type="RuleBase" id="RU003682"/>
    </source>
</evidence>
<comment type="similarity">
    <text evidence="6">Belongs to the iron/ascorbate-dependent oxidoreductase family.</text>
</comment>
<dbReference type="AlphaFoldDB" id="A0AA41W273"/>
<dbReference type="FunFam" id="2.60.120.330:FF:000003">
    <property type="entry name" value="Gibberellin 20 oxidase 2"/>
    <property type="match status" value="1"/>
</dbReference>
<dbReference type="EMBL" id="JAJJMA010342994">
    <property type="protein sequence ID" value="MCL7051830.1"/>
    <property type="molecule type" value="Genomic_DNA"/>
</dbReference>
<evidence type="ECO:0000256" key="5">
    <source>
        <dbReference type="ARBA" id="ARBA00050508"/>
    </source>
</evidence>
<organism evidence="8 9">
    <name type="scientific">Papaver nudicaule</name>
    <name type="common">Iceland poppy</name>
    <dbReference type="NCBI Taxonomy" id="74823"/>
    <lineage>
        <taxon>Eukaryota</taxon>
        <taxon>Viridiplantae</taxon>
        <taxon>Streptophyta</taxon>
        <taxon>Embryophyta</taxon>
        <taxon>Tracheophyta</taxon>
        <taxon>Spermatophyta</taxon>
        <taxon>Magnoliopsida</taxon>
        <taxon>Ranunculales</taxon>
        <taxon>Papaveraceae</taxon>
        <taxon>Papaveroideae</taxon>
        <taxon>Papaver</taxon>
    </lineage>
</organism>
<evidence type="ECO:0000256" key="4">
    <source>
        <dbReference type="ARBA" id="ARBA00023004"/>
    </source>
</evidence>
<keyword evidence="4 6" id="KW-0408">Iron</keyword>
<dbReference type="Proteomes" id="UP001177140">
    <property type="component" value="Unassembled WGS sequence"/>
</dbReference>
<evidence type="ECO:0000313" key="9">
    <source>
        <dbReference type="Proteomes" id="UP001177140"/>
    </source>
</evidence>
<protein>
    <recommendedName>
        <fullName evidence="7">Fe2OG dioxygenase domain-containing protein</fullName>
    </recommendedName>
</protein>
<comment type="cofactor">
    <cofactor evidence="1">
        <name>L-ascorbate</name>
        <dbReference type="ChEBI" id="CHEBI:38290"/>
    </cofactor>
</comment>
<evidence type="ECO:0000256" key="1">
    <source>
        <dbReference type="ARBA" id="ARBA00001961"/>
    </source>
</evidence>
<gene>
    <name evidence="8" type="ORF">MKW94_017818</name>
</gene>
<dbReference type="Pfam" id="PF14226">
    <property type="entry name" value="DIOX_N"/>
    <property type="match status" value="1"/>
</dbReference>
<dbReference type="PROSITE" id="PS51471">
    <property type="entry name" value="FE2OG_OXY"/>
    <property type="match status" value="1"/>
</dbReference>
<dbReference type="SUPFAM" id="SSF51197">
    <property type="entry name" value="Clavaminate synthase-like"/>
    <property type="match status" value="1"/>
</dbReference>
<name>A0AA41W273_PAPNU</name>
<sequence length="380" mass="43080">MAIDCIATVSPITSLDEKKTPIVFDSSVLQHEKDIPSQFLWPDNEKPSSNAPELPVPLIDIGGFLSSDPKASMEASNLVGEACEKHGFFLVINHGIDFKLIEEAHIFMDTFFGLPLIEKQKAQRMAGEHYGYASSFTGRFTTKLPWKETLSLRFTPRQEDDEFSDTKIVQDYMIQKMGETFRDFGKVYQEYCESMNILALGIMELLGLSLGVGRKHFKEFFQRNDSIMRLNYYPICQKPDLTLGTGPHCDPTSLTILHQDDVSGLQVCVDGEWCNVTPNSRAFVVNIGDTFMALSNGKYKSCLHRAVVNNKTPRKSLAFFLSPDKQKIVAPPKGLINKESPRMYPDFTWESLLAFTQKHYRSDEHTLNAFSCWIQQKNSC</sequence>
<dbReference type="GO" id="GO:0009685">
    <property type="term" value="P:gibberellin metabolic process"/>
    <property type="evidence" value="ECO:0007669"/>
    <property type="project" value="UniProtKB-ARBA"/>
</dbReference>
<dbReference type="Pfam" id="PF03171">
    <property type="entry name" value="2OG-FeII_Oxy"/>
    <property type="match status" value="1"/>
</dbReference>
<dbReference type="InterPro" id="IPR044861">
    <property type="entry name" value="IPNS-like_FE2OG_OXY"/>
</dbReference>
<dbReference type="PANTHER" id="PTHR47990">
    <property type="entry name" value="2-OXOGLUTARATE (2OG) AND FE(II)-DEPENDENT OXYGENASE SUPERFAMILY PROTEIN-RELATED"/>
    <property type="match status" value="1"/>
</dbReference>
<proteinExistence type="inferred from homology"/>
<comment type="caution">
    <text evidence="8">The sequence shown here is derived from an EMBL/GenBank/DDBJ whole genome shotgun (WGS) entry which is preliminary data.</text>
</comment>
<dbReference type="Gene3D" id="2.60.120.330">
    <property type="entry name" value="B-lactam Antibiotic, Isopenicillin N Synthase, Chain"/>
    <property type="match status" value="1"/>
</dbReference>